<feature type="transmembrane region" description="Helical" evidence="2">
    <location>
        <begin position="175"/>
        <end position="196"/>
    </location>
</feature>
<dbReference type="EMBL" id="PVLV01000454">
    <property type="protein sequence ID" value="PRH76664.1"/>
    <property type="molecule type" value="Genomic_DNA"/>
</dbReference>
<evidence type="ECO:0000256" key="2">
    <source>
        <dbReference type="SAM" id="Phobius"/>
    </source>
</evidence>
<feature type="compositionally biased region" description="Pro residues" evidence="1">
    <location>
        <begin position="406"/>
        <end position="438"/>
    </location>
</feature>
<accession>A0A2S9PQH8</accession>
<dbReference type="Proteomes" id="UP000239322">
    <property type="component" value="Unassembled WGS sequence"/>
</dbReference>
<feature type="region of interest" description="Disordered" evidence="1">
    <location>
        <begin position="378"/>
        <end position="438"/>
    </location>
</feature>
<feature type="compositionally biased region" description="Low complexity" evidence="1">
    <location>
        <begin position="394"/>
        <end position="405"/>
    </location>
</feature>
<reference evidence="3 4" key="1">
    <citation type="submission" date="2018-03" db="EMBL/GenBank/DDBJ databases">
        <title>Novel Streptomyces sp. from soil.</title>
        <authorList>
            <person name="Tan G.Y.A."/>
            <person name="Lee Z.Y."/>
        </authorList>
    </citation>
    <scope>NUCLEOTIDE SEQUENCE [LARGE SCALE GENOMIC DNA]</scope>
    <source>
        <strain evidence="3 4">ST5x</strain>
    </source>
</reference>
<feature type="transmembrane region" description="Helical" evidence="2">
    <location>
        <begin position="202"/>
        <end position="220"/>
    </location>
</feature>
<dbReference type="AlphaFoldDB" id="A0A2S9PQH8"/>
<feature type="transmembrane region" description="Helical" evidence="2">
    <location>
        <begin position="117"/>
        <end position="135"/>
    </location>
</feature>
<gene>
    <name evidence="3" type="ORF">C6N75_24375</name>
</gene>
<evidence type="ECO:0000256" key="1">
    <source>
        <dbReference type="SAM" id="MobiDB-lite"/>
    </source>
</evidence>
<protein>
    <submittedName>
        <fullName evidence="3">Uncharacterized protein</fullName>
    </submittedName>
</protein>
<feature type="transmembrane region" description="Helical" evidence="2">
    <location>
        <begin position="232"/>
        <end position="250"/>
    </location>
</feature>
<organism evidence="3 4">
    <name type="scientific">Streptomyces solincola</name>
    <dbReference type="NCBI Taxonomy" id="2100817"/>
    <lineage>
        <taxon>Bacteria</taxon>
        <taxon>Bacillati</taxon>
        <taxon>Actinomycetota</taxon>
        <taxon>Actinomycetes</taxon>
        <taxon>Kitasatosporales</taxon>
        <taxon>Streptomycetaceae</taxon>
        <taxon>Streptomyces</taxon>
    </lineage>
</organism>
<keyword evidence="2" id="KW-1133">Transmembrane helix</keyword>
<name>A0A2S9PQH8_9ACTN</name>
<comment type="caution">
    <text evidence="3">The sequence shown here is derived from an EMBL/GenBank/DDBJ whole genome shotgun (WGS) entry which is preliminary data.</text>
</comment>
<evidence type="ECO:0000313" key="3">
    <source>
        <dbReference type="EMBL" id="PRH76664.1"/>
    </source>
</evidence>
<feature type="transmembrane region" description="Helical" evidence="2">
    <location>
        <begin position="83"/>
        <end position="105"/>
    </location>
</feature>
<feature type="transmembrane region" description="Helical" evidence="2">
    <location>
        <begin position="256"/>
        <end position="275"/>
    </location>
</feature>
<evidence type="ECO:0000313" key="4">
    <source>
        <dbReference type="Proteomes" id="UP000239322"/>
    </source>
</evidence>
<dbReference type="RefSeq" id="WP_105871051.1">
    <property type="nucleotide sequence ID" value="NZ_PVLV01000454.1"/>
</dbReference>
<sequence>MPDKPGCELLKGPAYDICMANEEAGPDGATGSGGGGGGMADGAADSVRKMADKLITQLHDLLVPEEVWAPDRPDSVIYEPFQWLGQHLAVVIATVVVVVCALTAWRGAPHLRQMGTSVGSALVAIIAMGAIPGAVDLLAKAVSSAFTAAFNSNESTLFATIGTDMNAAARTLDPLPLLLIVAALVVALALAGLVFLCRQLGILVFVCLAPLVLASLARGGDTSAVRAWAGRLLGLMFAPFALLIVAPFVALAKGNLVMDGVLLVAADVVMLRMIFHGVPYFGPRIAGKVRTVVERHTTNRLVRDVVRAGVPTFYEQENSPRIRTVPTPGRAVAQDGDRLLAAYGIRQPARPGRLTTDSAIAQTHESAERYERMRRARLQSRAAVQAAGGGAPAGTGRTVPQARPASPAPRPAGPPATSPGAGPQPPAGPPPAGPPFRP</sequence>
<keyword evidence="2" id="KW-0812">Transmembrane</keyword>
<proteinExistence type="predicted"/>
<keyword evidence="4" id="KW-1185">Reference proteome</keyword>
<keyword evidence="2" id="KW-0472">Membrane</keyword>
<dbReference type="OrthoDB" id="4113503at2"/>